<evidence type="ECO:0000256" key="1">
    <source>
        <dbReference type="SAM" id="Coils"/>
    </source>
</evidence>
<evidence type="ECO:0000313" key="3">
    <source>
        <dbReference type="Proteomes" id="UP001164746"/>
    </source>
</evidence>
<proteinExistence type="predicted"/>
<reference evidence="2" key="1">
    <citation type="submission" date="2022-11" db="EMBL/GenBank/DDBJ databases">
        <title>Centuries of genome instability and evolution in soft-shell clam transmissible cancer (bioRxiv).</title>
        <authorList>
            <person name="Hart S.F.M."/>
            <person name="Yonemitsu M.A."/>
            <person name="Giersch R.M."/>
            <person name="Beal B.F."/>
            <person name="Arriagada G."/>
            <person name="Davis B.W."/>
            <person name="Ostrander E.A."/>
            <person name="Goff S.P."/>
            <person name="Metzger M.J."/>
        </authorList>
    </citation>
    <scope>NUCLEOTIDE SEQUENCE</scope>
    <source>
        <strain evidence="2">MELC-2E11</strain>
        <tissue evidence="2">Siphon/mantle</tissue>
    </source>
</reference>
<keyword evidence="1" id="KW-0175">Coiled coil</keyword>
<gene>
    <name evidence="2" type="ORF">MAR_035078</name>
</gene>
<evidence type="ECO:0000313" key="2">
    <source>
        <dbReference type="EMBL" id="WAR10002.1"/>
    </source>
</evidence>
<dbReference type="EMBL" id="CP111018">
    <property type="protein sequence ID" value="WAR10002.1"/>
    <property type="molecule type" value="Genomic_DNA"/>
</dbReference>
<accession>A0ABY7ELZ9</accession>
<sequence>MIKNKLHHAKILADRQAREIADQKRHMTKLKQEIADTNKALEEALEKNRQIKLKVVGLNSKILFLEGQIKEMNQIPTTPPPPPTPPTPPEPEIVYVKVVDSSIELQLHEVQEELN</sequence>
<name>A0ABY7ELZ9_MYAAR</name>
<feature type="non-terminal residue" evidence="2">
    <location>
        <position position="1"/>
    </location>
</feature>
<dbReference type="Proteomes" id="UP001164746">
    <property type="component" value="Chromosome 7"/>
</dbReference>
<organism evidence="2 3">
    <name type="scientific">Mya arenaria</name>
    <name type="common">Soft-shell clam</name>
    <dbReference type="NCBI Taxonomy" id="6604"/>
    <lineage>
        <taxon>Eukaryota</taxon>
        <taxon>Metazoa</taxon>
        <taxon>Spiralia</taxon>
        <taxon>Lophotrochozoa</taxon>
        <taxon>Mollusca</taxon>
        <taxon>Bivalvia</taxon>
        <taxon>Autobranchia</taxon>
        <taxon>Heteroconchia</taxon>
        <taxon>Euheterodonta</taxon>
        <taxon>Imparidentia</taxon>
        <taxon>Neoheterodontei</taxon>
        <taxon>Myida</taxon>
        <taxon>Myoidea</taxon>
        <taxon>Myidae</taxon>
        <taxon>Mya</taxon>
    </lineage>
</organism>
<feature type="coiled-coil region" evidence="1">
    <location>
        <begin position="13"/>
        <end position="61"/>
    </location>
</feature>
<keyword evidence="3" id="KW-1185">Reference proteome</keyword>
<protein>
    <submittedName>
        <fullName evidence="2">Uncharacterized protein</fullName>
    </submittedName>
</protein>